<evidence type="ECO:0008006" key="4">
    <source>
        <dbReference type="Google" id="ProtNLM"/>
    </source>
</evidence>
<feature type="transmembrane region" description="Helical" evidence="1">
    <location>
        <begin position="90"/>
        <end position="110"/>
    </location>
</feature>
<feature type="transmembrane region" description="Helical" evidence="1">
    <location>
        <begin position="116"/>
        <end position="138"/>
    </location>
</feature>
<reference evidence="2 3" key="1">
    <citation type="journal article" date="2014" name="Int. J. Syst. Evol. Microbiol.">
        <title>Complete genome sequence of Corynebacterium casei LMG S-19264T (=DSM 44701T), isolated from a smear-ripened cheese.</title>
        <authorList>
            <consortium name="US DOE Joint Genome Institute (JGI-PGF)"/>
            <person name="Walter F."/>
            <person name="Albersmeier A."/>
            <person name="Kalinowski J."/>
            <person name="Ruckert C."/>
        </authorList>
    </citation>
    <scope>NUCLEOTIDE SEQUENCE [LARGE SCALE GENOMIC DNA]</scope>
    <source>
        <strain evidence="2 3">CGMCC 1.15286</strain>
    </source>
</reference>
<dbReference type="AlphaFoldDB" id="A0A917GQW7"/>
<dbReference type="InterPro" id="IPR058247">
    <property type="entry name" value="DUF1453"/>
</dbReference>
<proteinExistence type="predicted"/>
<dbReference type="RefSeq" id="WP_188887244.1">
    <property type="nucleotide sequence ID" value="NZ_BMHY01000001.1"/>
</dbReference>
<protein>
    <recommendedName>
        <fullName evidence="4">DUF1453 domain-containing protein</fullName>
    </recommendedName>
</protein>
<feature type="transmembrane region" description="Helical" evidence="1">
    <location>
        <begin position="49"/>
        <end position="69"/>
    </location>
</feature>
<keyword evidence="1" id="KW-0472">Membrane</keyword>
<keyword evidence="3" id="KW-1185">Reference proteome</keyword>
<evidence type="ECO:0000313" key="2">
    <source>
        <dbReference type="EMBL" id="GGG54289.1"/>
    </source>
</evidence>
<evidence type="ECO:0000256" key="1">
    <source>
        <dbReference type="SAM" id="Phobius"/>
    </source>
</evidence>
<evidence type="ECO:0000313" key="3">
    <source>
        <dbReference type="Proteomes" id="UP000600247"/>
    </source>
</evidence>
<dbReference type="EMBL" id="BMHY01000001">
    <property type="protein sequence ID" value="GGG54289.1"/>
    <property type="molecule type" value="Genomic_DNA"/>
</dbReference>
<keyword evidence="1" id="KW-0812">Transmembrane</keyword>
<keyword evidence="1" id="KW-1133">Transmembrane helix</keyword>
<comment type="caution">
    <text evidence="2">The sequence shown here is derived from an EMBL/GenBank/DDBJ whole genome shotgun (WGS) entry which is preliminary data.</text>
</comment>
<gene>
    <name evidence="2" type="ORF">GCM10010918_03890</name>
</gene>
<dbReference type="Pfam" id="PF07301">
    <property type="entry name" value="DUF1453"/>
    <property type="match status" value="1"/>
</dbReference>
<organism evidence="2 3">
    <name type="scientific">Paenibacillus radicis</name>
    <name type="common">ex Gao et al. 2016</name>
    <dbReference type="NCBI Taxonomy" id="1737354"/>
    <lineage>
        <taxon>Bacteria</taxon>
        <taxon>Bacillati</taxon>
        <taxon>Bacillota</taxon>
        <taxon>Bacilli</taxon>
        <taxon>Bacillales</taxon>
        <taxon>Paenibacillaceae</taxon>
        <taxon>Paenibacillus</taxon>
    </lineage>
</organism>
<accession>A0A917GQW7</accession>
<name>A0A917GQW7_9BACL</name>
<dbReference type="Proteomes" id="UP000600247">
    <property type="component" value="Unassembled WGS sequence"/>
</dbReference>
<sequence length="148" mass="16779">MNMTSYIVILIIVVVLSLREREIRPSRLWIMPVIFTYMAFSNVKHLDLSFGSLLLYLLCLIIGLALGAWRGILQKVRVNPTTGKITSQGSIAGIIIFIAVLLVRVFAEYWGAHHSFLSFSTALLFVPLGSVIARRYFVYQKYRQLAAK</sequence>